<protein>
    <submittedName>
        <fullName evidence="2">NAD dependent epimerase/dehydratase family protein</fullName>
    </submittedName>
</protein>
<organism evidence="2 3">
    <name type="scientific">Pirellulimonas nuda</name>
    <dbReference type="NCBI Taxonomy" id="2528009"/>
    <lineage>
        <taxon>Bacteria</taxon>
        <taxon>Pseudomonadati</taxon>
        <taxon>Planctomycetota</taxon>
        <taxon>Planctomycetia</taxon>
        <taxon>Pirellulales</taxon>
        <taxon>Lacipirellulaceae</taxon>
        <taxon>Pirellulimonas</taxon>
    </lineage>
</organism>
<name>A0A518D8R8_9BACT</name>
<dbReference type="CDD" id="cd05266">
    <property type="entry name" value="SDR_a4"/>
    <property type="match status" value="1"/>
</dbReference>
<sequence length="289" mass="30559">MTTRLVFGCGYLGLRVARLWREAGDDVVAVTRCPARVDPFRREGFTPLVADVTRPLPPLPEADTCLFAVGYDRGSDASIGEVYADGLRGVLSALPLSVRRVIYISSTGVYGDAAGAWVDETTPPDPRREGGRASLAAEEALRSSFFADRGVALRLAGIYGPGRAPFLENLRAGAPIPAVREGWLNLIHVDDAATAVLAAAAAQPVSSVYCVSDGRPPQRGDYYAEAARLIGGKPPVFVEPAEGTPRAARAAADKRVSNRRMTQELGCELRYADFRAGLAAILGSTAGSG</sequence>
<dbReference type="InterPro" id="IPR001509">
    <property type="entry name" value="Epimerase_deHydtase"/>
</dbReference>
<dbReference type="InterPro" id="IPR051783">
    <property type="entry name" value="NAD(P)-dependent_oxidoreduct"/>
</dbReference>
<keyword evidence="3" id="KW-1185">Reference proteome</keyword>
<dbReference type="Gene3D" id="3.40.50.720">
    <property type="entry name" value="NAD(P)-binding Rossmann-like Domain"/>
    <property type="match status" value="1"/>
</dbReference>
<dbReference type="OrthoDB" id="9808276at2"/>
<reference evidence="2 3" key="1">
    <citation type="submission" date="2019-02" db="EMBL/GenBank/DDBJ databases">
        <title>Deep-cultivation of Planctomycetes and their phenomic and genomic characterization uncovers novel biology.</title>
        <authorList>
            <person name="Wiegand S."/>
            <person name="Jogler M."/>
            <person name="Boedeker C."/>
            <person name="Pinto D."/>
            <person name="Vollmers J."/>
            <person name="Rivas-Marin E."/>
            <person name="Kohn T."/>
            <person name="Peeters S.H."/>
            <person name="Heuer A."/>
            <person name="Rast P."/>
            <person name="Oberbeckmann S."/>
            <person name="Bunk B."/>
            <person name="Jeske O."/>
            <person name="Meyerdierks A."/>
            <person name="Storesund J.E."/>
            <person name="Kallscheuer N."/>
            <person name="Luecker S."/>
            <person name="Lage O.M."/>
            <person name="Pohl T."/>
            <person name="Merkel B.J."/>
            <person name="Hornburger P."/>
            <person name="Mueller R.-W."/>
            <person name="Bruemmer F."/>
            <person name="Labrenz M."/>
            <person name="Spormann A.M."/>
            <person name="Op den Camp H."/>
            <person name="Overmann J."/>
            <person name="Amann R."/>
            <person name="Jetten M.S.M."/>
            <person name="Mascher T."/>
            <person name="Medema M.H."/>
            <person name="Devos D.P."/>
            <person name="Kaster A.-K."/>
            <person name="Ovreas L."/>
            <person name="Rohde M."/>
            <person name="Galperin M.Y."/>
            <person name="Jogler C."/>
        </authorList>
    </citation>
    <scope>NUCLEOTIDE SEQUENCE [LARGE SCALE GENOMIC DNA]</scope>
    <source>
        <strain evidence="2 3">Pla175</strain>
    </source>
</reference>
<dbReference type="Pfam" id="PF01370">
    <property type="entry name" value="Epimerase"/>
    <property type="match status" value="1"/>
</dbReference>
<gene>
    <name evidence="2" type="ORF">Pla175_12390</name>
</gene>
<dbReference type="PANTHER" id="PTHR48079">
    <property type="entry name" value="PROTEIN YEEZ"/>
    <property type="match status" value="1"/>
</dbReference>
<accession>A0A518D8R8</accession>
<dbReference type="Proteomes" id="UP000317429">
    <property type="component" value="Chromosome"/>
</dbReference>
<proteinExistence type="predicted"/>
<dbReference type="RefSeq" id="WP_145282169.1">
    <property type="nucleotide sequence ID" value="NZ_CP036291.1"/>
</dbReference>
<dbReference type="EMBL" id="CP036291">
    <property type="protein sequence ID" value="QDU87872.1"/>
    <property type="molecule type" value="Genomic_DNA"/>
</dbReference>
<evidence type="ECO:0000259" key="1">
    <source>
        <dbReference type="Pfam" id="PF01370"/>
    </source>
</evidence>
<dbReference type="SUPFAM" id="SSF51735">
    <property type="entry name" value="NAD(P)-binding Rossmann-fold domains"/>
    <property type="match status" value="1"/>
</dbReference>
<dbReference type="KEGG" id="pnd:Pla175_12390"/>
<evidence type="ECO:0000313" key="2">
    <source>
        <dbReference type="EMBL" id="QDU87872.1"/>
    </source>
</evidence>
<dbReference type="GO" id="GO:0005737">
    <property type="term" value="C:cytoplasm"/>
    <property type="evidence" value="ECO:0007669"/>
    <property type="project" value="TreeGrafter"/>
</dbReference>
<feature type="domain" description="NAD-dependent epimerase/dehydratase" evidence="1">
    <location>
        <begin position="8"/>
        <end position="202"/>
    </location>
</feature>
<evidence type="ECO:0000313" key="3">
    <source>
        <dbReference type="Proteomes" id="UP000317429"/>
    </source>
</evidence>
<dbReference type="AlphaFoldDB" id="A0A518D8R8"/>
<dbReference type="PANTHER" id="PTHR48079:SF6">
    <property type="entry name" value="NAD(P)-BINDING DOMAIN-CONTAINING PROTEIN-RELATED"/>
    <property type="match status" value="1"/>
</dbReference>
<dbReference type="InterPro" id="IPR036291">
    <property type="entry name" value="NAD(P)-bd_dom_sf"/>
</dbReference>
<dbReference type="GO" id="GO:0004029">
    <property type="term" value="F:aldehyde dehydrogenase (NAD+) activity"/>
    <property type="evidence" value="ECO:0007669"/>
    <property type="project" value="TreeGrafter"/>
</dbReference>